<dbReference type="InterPro" id="IPR001296">
    <property type="entry name" value="Glyco_trans_1"/>
</dbReference>
<dbReference type="PANTHER" id="PTHR45947:SF3">
    <property type="entry name" value="SULFOQUINOVOSYL TRANSFERASE SQD2"/>
    <property type="match status" value="1"/>
</dbReference>
<evidence type="ECO:0000313" key="5">
    <source>
        <dbReference type="EMBL" id="GAA3593742.1"/>
    </source>
</evidence>
<sequence length="368" mass="40261">MAGSQRGRVLWISNVPTPYRAPLWSAISESHDLTVALMARSEPNRTWDIDLTEAPHSTVFLQAKALTTSGDSVIYAPSLQLLKMINERPRAIVIDGWESPAYMAARWWARVRRVPVIASYRSTLATRRYTTGPVPLARRWFFQGADLVLTAGSASTRSVQEIGVPRAKIVEGFNTVDVARFAEAVNLRPDFAPTSGHHYLYVGQLIPRKNVDSLVHAFEAVRQPHDTLTLVGDGPEEDRLKTLASHLDLDSAVRFTGSLDGGDLVRAYASANTLVLPSKEEVWGLVVNEGLAAGLQVVVSNACGVTPSIQHMPGVISSEPEPQQLAIALRQSKDDWTGPLLDHPVTRHTPHELAAVVMKAVEQVAPVR</sequence>
<dbReference type="Pfam" id="PF13579">
    <property type="entry name" value="Glyco_trans_4_4"/>
    <property type="match status" value="1"/>
</dbReference>
<feature type="domain" description="Glycosyl transferase family 1" evidence="3">
    <location>
        <begin position="199"/>
        <end position="335"/>
    </location>
</feature>
<dbReference type="Proteomes" id="UP001501074">
    <property type="component" value="Unassembled WGS sequence"/>
</dbReference>
<reference evidence="6" key="1">
    <citation type="journal article" date="2019" name="Int. J. Syst. Evol. Microbiol.">
        <title>The Global Catalogue of Microorganisms (GCM) 10K type strain sequencing project: providing services to taxonomists for standard genome sequencing and annotation.</title>
        <authorList>
            <consortium name="The Broad Institute Genomics Platform"/>
            <consortium name="The Broad Institute Genome Sequencing Center for Infectious Disease"/>
            <person name="Wu L."/>
            <person name="Ma J."/>
        </authorList>
    </citation>
    <scope>NUCLEOTIDE SEQUENCE [LARGE SCALE GENOMIC DNA]</scope>
    <source>
        <strain evidence="6">JCM 16902</strain>
    </source>
</reference>
<evidence type="ECO:0000259" key="4">
    <source>
        <dbReference type="Pfam" id="PF13579"/>
    </source>
</evidence>
<feature type="domain" description="Glycosyltransferase subfamily 4-like N-terminal" evidence="4">
    <location>
        <begin position="40"/>
        <end position="170"/>
    </location>
</feature>
<dbReference type="Gene3D" id="3.40.50.2000">
    <property type="entry name" value="Glycogen Phosphorylase B"/>
    <property type="match status" value="2"/>
</dbReference>
<dbReference type="Pfam" id="PF00534">
    <property type="entry name" value="Glycos_transf_1"/>
    <property type="match status" value="1"/>
</dbReference>
<dbReference type="SUPFAM" id="SSF53756">
    <property type="entry name" value="UDP-Glycosyltransferase/glycogen phosphorylase"/>
    <property type="match status" value="1"/>
</dbReference>
<keyword evidence="2" id="KW-0808">Transferase</keyword>
<dbReference type="InterPro" id="IPR028098">
    <property type="entry name" value="Glyco_trans_4-like_N"/>
</dbReference>
<evidence type="ECO:0000313" key="6">
    <source>
        <dbReference type="Proteomes" id="UP001501074"/>
    </source>
</evidence>
<evidence type="ECO:0000256" key="1">
    <source>
        <dbReference type="ARBA" id="ARBA00022676"/>
    </source>
</evidence>
<comment type="caution">
    <text evidence="5">The sequence shown here is derived from an EMBL/GenBank/DDBJ whole genome shotgun (WGS) entry which is preliminary data.</text>
</comment>
<keyword evidence="1" id="KW-0328">Glycosyltransferase</keyword>
<proteinExistence type="predicted"/>
<dbReference type="EMBL" id="BAAAZO010000001">
    <property type="protein sequence ID" value="GAA3593742.1"/>
    <property type="molecule type" value="Genomic_DNA"/>
</dbReference>
<evidence type="ECO:0000259" key="3">
    <source>
        <dbReference type="Pfam" id="PF00534"/>
    </source>
</evidence>
<name>A0ABP6YXM4_9ACTN</name>
<keyword evidence="6" id="KW-1185">Reference proteome</keyword>
<dbReference type="RefSeq" id="WP_231484109.1">
    <property type="nucleotide sequence ID" value="NZ_BAAAZO010000001.1"/>
</dbReference>
<dbReference type="InterPro" id="IPR050194">
    <property type="entry name" value="Glycosyltransferase_grp1"/>
</dbReference>
<organism evidence="5 6">
    <name type="scientific">Kineosporia mesophila</name>
    <dbReference type="NCBI Taxonomy" id="566012"/>
    <lineage>
        <taxon>Bacteria</taxon>
        <taxon>Bacillati</taxon>
        <taxon>Actinomycetota</taxon>
        <taxon>Actinomycetes</taxon>
        <taxon>Kineosporiales</taxon>
        <taxon>Kineosporiaceae</taxon>
        <taxon>Kineosporia</taxon>
    </lineage>
</organism>
<accession>A0ABP6YXM4</accession>
<protein>
    <submittedName>
        <fullName evidence="5">Glycosyltransferase family 4 protein</fullName>
    </submittedName>
</protein>
<gene>
    <name evidence="5" type="ORF">GCM10022223_05830</name>
</gene>
<dbReference type="PANTHER" id="PTHR45947">
    <property type="entry name" value="SULFOQUINOVOSYL TRANSFERASE SQD2"/>
    <property type="match status" value="1"/>
</dbReference>
<evidence type="ECO:0000256" key="2">
    <source>
        <dbReference type="ARBA" id="ARBA00022679"/>
    </source>
</evidence>